<protein>
    <recommendedName>
        <fullName evidence="4">PWWP domain-containing protein</fullName>
    </recommendedName>
</protein>
<feature type="region of interest" description="Disordered" evidence="1">
    <location>
        <begin position="121"/>
        <end position="192"/>
    </location>
</feature>
<sequence length="1573" mass="163158">MTSTTPSVASTSISASASNWPWAPVLVWIDPLDSRERARARRALARKKQHQERLLAASQSRKSTPTPPHSRTSSPAPTPPPPTSRRNVVATACAAASPTTSTLTLASSMLQLAADAEDLSDVDMDDDDDDLSDVESSIPPPPPPAAHRINAPASSSSSPSSPPHAAPQHATASPAPSHKLALSLSSDDDDASDLDDAVTAALDSGDIELAKLFSPSEHPAIRRRLRDTQRLGSTSSNASTSAKSVAQAAHELVDAVGLSLEDEQLWWPAAVIPVSDIPGDSEITPQRKVKANELYVRYFEDNTFSIVLEADVQIFTGHDPLYHWFHERNPSELANNRGIRRALRFLNEGKVAHGFMWRKWRQRCLARSFPLVEDMSDTEERKEKAKRDKEREEARKVMNGELVIGPEGLSDLDDSDDDVHQMQVEHASPQPPQSQSTHHHYPHRLSSSSSVPTAPPSPSPFCDGEDPLQLDLELQMELDAIAALVDEDDASFVPGASTVSGATPRRAKGGSTGRPRGRPRGSGGGGARGAAALSTARKRAAPLDSGAAQSGGKRGPGRPPSKKKNQEQQSIPPPSSSSSNVPVSSSSLDRLSTSSPSNSAAIHSDDSLATPPLSASHSTSAHSTPPRLNSPDAAPAIVLPGPNDDLGSFQVSTVHAPSMRSSSLSLLDSSSPPPPDMHNAPALAAGMDASEDSRSTNGGIGSAKAAKGVSSRELAQLNKFFYCKDSTNLPPTRRRRAAARDGLISPTSVQFDASVMSPSPSSSANFTSSTLSSTSASSSGNGHGHGGARRASTSTVPHAHHQHQSRPRTVSGSSSSFTRPATKHNTTSATAHTPFSSLFHASLNFDLDDDADLSSVPPSPDVIGNPPKASARRVNGIAVKNEPGSKPRPAPLNLAGISAAASVAGSSAGQRTAPLMGTGFRDLDQKQPLPPASAGVVGLGLRRASSTGPIGASTPTYQHGGNTPARSRKVSVSRRAHAAGAGASPKAAPRAIGNGSSGTRHGHGRSRHKSPDARPHTPSRRTSITPPLLLHKNRSTPSPTKALHMAAAAVIATPLSSSLHRPSAAAKRYRTSLIARMQAHFSANPDHLADIDTCAPNVLPALVDLAHNTDEALDTATINPTLRTCAERVHDRLTCSEAVRAKVATGDELAWEAGLAELRRLQAEAVAVRKVAEALGGWDPNATVPNSPEGGGVTVEIGGDEQAGGVTKRSAAQAGLGVEEITVANRPKRARKLIDYSVFCVAGSPSPIPSPVPPAPAPIAVAAGVEQQHPLAQAHVVQQQRRPNAVMHPAAAGLASPPPPPMQPGSVPGSAMTSPNMMPMLPPSALFSTGISGATTMSPLPPPAILSHVGMRSPPLVSMYMPATTAQPTGMQSPVRMGYQPPLPPPTSSVVLPHYSPVFAPMHHPPGMYNSNHALSIPPLSSGTLSAPASASSMHFPSTTASSAPMSSYIPLPALPPPPPTPPATFLPPILTHVPIHHHHHHSAPSSSMPSPLMHHAALAAGGGGGASTNATSGGACSTSLLVVSPVSPPTPSASSATGTGAPPPPGVYAPAHVAAIAAHGMHAVAHATVTPQ</sequence>
<evidence type="ECO:0000256" key="1">
    <source>
        <dbReference type="SAM" id="MobiDB-lite"/>
    </source>
</evidence>
<name>A0A1Y2H949_9FUNG</name>
<feature type="compositionally biased region" description="Low complexity" evidence="1">
    <location>
        <begin position="166"/>
        <end position="185"/>
    </location>
</feature>
<feature type="compositionally biased region" description="Basic and acidic residues" evidence="1">
    <location>
        <begin position="378"/>
        <end position="398"/>
    </location>
</feature>
<accession>A0A1Y2H949</accession>
<feature type="region of interest" description="Disordered" evidence="1">
    <location>
        <begin position="39"/>
        <end position="88"/>
    </location>
</feature>
<dbReference type="SUPFAM" id="SSF63748">
    <property type="entry name" value="Tudor/PWWP/MBT"/>
    <property type="match status" value="1"/>
</dbReference>
<feature type="compositionally biased region" description="Low complexity" evidence="1">
    <location>
        <begin position="661"/>
        <end position="670"/>
    </location>
</feature>
<feature type="compositionally biased region" description="Polar residues" evidence="1">
    <location>
        <begin position="817"/>
        <end position="829"/>
    </location>
</feature>
<dbReference type="Proteomes" id="UP000193411">
    <property type="component" value="Unassembled WGS sequence"/>
</dbReference>
<evidence type="ECO:0008006" key="4">
    <source>
        <dbReference type="Google" id="ProtNLM"/>
    </source>
</evidence>
<dbReference type="OrthoDB" id="641149at2759"/>
<feature type="compositionally biased region" description="Low complexity" evidence="1">
    <location>
        <begin position="576"/>
        <end position="599"/>
    </location>
</feature>
<feature type="region of interest" description="Disordered" evidence="1">
    <location>
        <begin position="1526"/>
        <end position="1545"/>
    </location>
</feature>
<feature type="region of interest" description="Disordered" evidence="1">
    <location>
        <begin position="904"/>
        <end position="1039"/>
    </location>
</feature>
<feature type="region of interest" description="Disordered" evidence="1">
    <location>
        <begin position="374"/>
        <end position="466"/>
    </location>
</feature>
<dbReference type="EMBL" id="MCFL01000067">
    <property type="protein sequence ID" value="ORZ31100.1"/>
    <property type="molecule type" value="Genomic_DNA"/>
</dbReference>
<feature type="compositionally biased region" description="Acidic residues" evidence="1">
    <location>
        <begin position="121"/>
        <end position="133"/>
    </location>
</feature>
<keyword evidence="3" id="KW-1185">Reference proteome</keyword>
<feature type="compositionally biased region" description="Low complexity" evidence="1">
    <location>
        <begin position="60"/>
        <end position="75"/>
    </location>
</feature>
<gene>
    <name evidence="2" type="ORF">BCR44DRAFT_57701</name>
</gene>
<dbReference type="Gene3D" id="2.30.30.140">
    <property type="match status" value="1"/>
</dbReference>
<feature type="compositionally biased region" description="Low complexity" evidence="1">
    <location>
        <begin position="757"/>
        <end position="780"/>
    </location>
</feature>
<evidence type="ECO:0000313" key="3">
    <source>
        <dbReference type="Proteomes" id="UP000193411"/>
    </source>
</evidence>
<feature type="compositionally biased region" description="Low complexity" evidence="1">
    <location>
        <begin position="609"/>
        <end position="626"/>
    </location>
</feature>
<feature type="compositionally biased region" description="Polar residues" evidence="1">
    <location>
        <begin position="944"/>
        <end position="961"/>
    </location>
</feature>
<feature type="region of interest" description="Disordered" evidence="1">
    <location>
        <begin position="753"/>
        <end position="829"/>
    </location>
</feature>
<proteinExistence type="predicted"/>
<feature type="compositionally biased region" description="Basic residues" evidence="1">
    <location>
        <begin position="966"/>
        <end position="977"/>
    </location>
</feature>
<feature type="compositionally biased region" description="Basic residues" evidence="1">
    <location>
        <begin position="39"/>
        <end position="50"/>
    </location>
</feature>
<comment type="caution">
    <text evidence="2">The sequence shown here is derived from an EMBL/GenBank/DDBJ whole genome shotgun (WGS) entry which is preliminary data.</text>
</comment>
<feature type="region of interest" description="Disordered" evidence="1">
    <location>
        <begin position="492"/>
        <end position="709"/>
    </location>
</feature>
<evidence type="ECO:0000313" key="2">
    <source>
        <dbReference type="EMBL" id="ORZ31100.1"/>
    </source>
</evidence>
<organism evidence="2 3">
    <name type="scientific">Catenaria anguillulae PL171</name>
    <dbReference type="NCBI Taxonomy" id="765915"/>
    <lineage>
        <taxon>Eukaryota</taxon>
        <taxon>Fungi</taxon>
        <taxon>Fungi incertae sedis</taxon>
        <taxon>Blastocladiomycota</taxon>
        <taxon>Blastocladiomycetes</taxon>
        <taxon>Blastocladiales</taxon>
        <taxon>Catenariaceae</taxon>
        <taxon>Catenaria</taxon>
    </lineage>
</organism>
<reference evidence="2 3" key="1">
    <citation type="submission" date="2016-07" db="EMBL/GenBank/DDBJ databases">
        <title>Pervasive Adenine N6-methylation of Active Genes in Fungi.</title>
        <authorList>
            <consortium name="DOE Joint Genome Institute"/>
            <person name="Mondo S.J."/>
            <person name="Dannebaum R.O."/>
            <person name="Kuo R.C."/>
            <person name="Labutti K."/>
            <person name="Haridas S."/>
            <person name="Kuo A."/>
            <person name="Salamov A."/>
            <person name="Ahrendt S.R."/>
            <person name="Lipzen A."/>
            <person name="Sullivan W."/>
            <person name="Andreopoulos W.B."/>
            <person name="Clum A."/>
            <person name="Lindquist E."/>
            <person name="Daum C."/>
            <person name="Ramamoorthy G.K."/>
            <person name="Gryganskyi A."/>
            <person name="Culley D."/>
            <person name="Magnuson J.K."/>
            <person name="James T.Y."/>
            <person name="O'Malley M.A."/>
            <person name="Stajich J.E."/>
            <person name="Spatafora J.W."/>
            <person name="Visel A."/>
            <person name="Grigoriev I.V."/>
        </authorList>
    </citation>
    <scope>NUCLEOTIDE SEQUENCE [LARGE SCALE GENOMIC DNA]</scope>
    <source>
        <strain evidence="2 3">PL171</strain>
    </source>
</reference>
<feature type="compositionally biased region" description="Low complexity" evidence="1">
    <location>
        <begin position="978"/>
        <end position="999"/>
    </location>
</feature>